<keyword evidence="2 3" id="KW-0040">ANK repeat</keyword>
<dbReference type="InterPro" id="IPR036770">
    <property type="entry name" value="Ankyrin_rpt-contain_sf"/>
</dbReference>
<dbReference type="InterPro" id="IPR002110">
    <property type="entry name" value="Ankyrin_rpt"/>
</dbReference>
<dbReference type="InterPro" id="IPR050889">
    <property type="entry name" value="Dendritic_Spine_Reg/Scaffold"/>
</dbReference>
<dbReference type="Proteomes" id="UP000276215">
    <property type="component" value="Unassembled WGS sequence"/>
</dbReference>
<dbReference type="PANTHER" id="PTHR24166:SF48">
    <property type="entry name" value="PROTEIN VAPYRIN"/>
    <property type="match status" value="1"/>
</dbReference>
<dbReference type="EMBL" id="ML120409">
    <property type="protein sequence ID" value="RPA97036.1"/>
    <property type="molecule type" value="Genomic_DNA"/>
</dbReference>
<dbReference type="PROSITE" id="PS50297">
    <property type="entry name" value="ANK_REP_REGION"/>
    <property type="match status" value="1"/>
</dbReference>
<evidence type="ECO:0000256" key="3">
    <source>
        <dbReference type="PROSITE-ProRule" id="PRU00023"/>
    </source>
</evidence>
<keyword evidence="6" id="KW-1185">Reference proteome</keyword>
<accession>A0A3N4JFJ0</accession>
<gene>
    <name evidence="5" type="ORF">L873DRAFT_1562235</name>
    <name evidence="4" type="ORF">L873DRAFT_1576424</name>
</gene>
<dbReference type="OrthoDB" id="341259at2759"/>
<evidence type="ECO:0000313" key="4">
    <source>
        <dbReference type="EMBL" id="RPA88634.1"/>
    </source>
</evidence>
<organism evidence="5 6">
    <name type="scientific">Choiromyces venosus 120613-1</name>
    <dbReference type="NCBI Taxonomy" id="1336337"/>
    <lineage>
        <taxon>Eukaryota</taxon>
        <taxon>Fungi</taxon>
        <taxon>Dikarya</taxon>
        <taxon>Ascomycota</taxon>
        <taxon>Pezizomycotina</taxon>
        <taxon>Pezizomycetes</taxon>
        <taxon>Pezizales</taxon>
        <taxon>Tuberaceae</taxon>
        <taxon>Choiromyces</taxon>
    </lineage>
</organism>
<evidence type="ECO:0000256" key="1">
    <source>
        <dbReference type="ARBA" id="ARBA00022737"/>
    </source>
</evidence>
<evidence type="ECO:0000313" key="5">
    <source>
        <dbReference type="EMBL" id="RPA97036.1"/>
    </source>
</evidence>
<proteinExistence type="predicted"/>
<evidence type="ECO:0000313" key="6">
    <source>
        <dbReference type="Proteomes" id="UP000276215"/>
    </source>
</evidence>
<evidence type="ECO:0000256" key="2">
    <source>
        <dbReference type="ARBA" id="ARBA00023043"/>
    </source>
</evidence>
<feature type="repeat" description="ANK" evidence="3">
    <location>
        <begin position="6"/>
        <end position="30"/>
    </location>
</feature>
<keyword evidence="1" id="KW-0677">Repeat</keyword>
<dbReference type="Pfam" id="PF12796">
    <property type="entry name" value="Ank_2"/>
    <property type="match status" value="1"/>
</dbReference>
<dbReference type="AlphaFoldDB" id="A0A3N4JFJ0"/>
<name>A0A3N4JFJ0_9PEZI</name>
<feature type="non-terminal residue" evidence="5">
    <location>
        <position position="1"/>
    </location>
</feature>
<dbReference type="PROSITE" id="PS50088">
    <property type="entry name" value="ANK_REPEAT"/>
    <property type="match status" value="1"/>
</dbReference>
<dbReference type="SMART" id="SM00248">
    <property type="entry name" value="ANK"/>
    <property type="match status" value="1"/>
</dbReference>
<dbReference type="SUPFAM" id="SSF48403">
    <property type="entry name" value="Ankyrin repeat"/>
    <property type="match status" value="1"/>
</dbReference>
<reference evidence="5 6" key="1">
    <citation type="journal article" date="2018" name="Nat. Ecol. Evol.">
        <title>Pezizomycetes genomes reveal the molecular basis of ectomycorrhizal truffle lifestyle.</title>
        <authorList>
            <person name="Murat C."/>
            <person name="Payen T."/>
            <person name="Noel B."/>
            <person name="Kuo A."/>
            <person name="Morin E."/>
            <person name="Chen J."/>
            <person name="Kohler A."/>
            <person name="Krizsan K."/>
            <person name="Balestrini R."/>
            <person name="Da Silva C."/>
            <person name="Montanini B."/>
            <person name="Hainaut M."/>
            <person name="Levati E."/>
            <person name="Barry K.W."/>
            <person name="Belfiori B."/>
            <person name="Cichocki N."/>
            <person name="Clum A."/>
            <person name="Dockter R.B."/>
            <person name="Fauchery L."/>
            <person name="Guy J."/>
            <person name="Iotti M."/>
            <person name="Le Tacon F."/>
            <person name="Lindquist E.A."/>
            <person name="Lipzen A."/>
            <person name="Malagnac F."/>
            <person name="Mello A."/>
            <person name="Molinier V."/>
            <person name="Miyauchi S."/>
            <person name="Poulain J."/>
            <person name="Riccioni C."/>
            <person name="Rubini A."/>
            <person name="Sitrit Y."/>
            <person name="Splivallo R."/>
            <person name="Traeger S."/>
            <person name="Wang M."/>
            <person name="Zifcakova L."/>
            <person name="Wipf D."/>
            <person name="Zambonelli A."/>
            <person name="Paolocci F."/>
            <person name="Nowrousian M."/>
            <person name="Ottonello S."/>
            <person name="Baldrian P."/>
            <person name="Spatafora J.W."/>
            <person name="Henrissat B."/>
            <person name="Nagy L.G."/>
            <person name="Aury J.M."/>
            <person name="Wincker P."/>
            <person name="Grigoriev I.V."/>
            <person name="Bonfante P."/>
            <person name="Martin F.M."/>
        </authorList>
    </citation>
    <scope>NUCLEOTIDE SEQUENCE [LARGE SCALE GENOMIC DNA]</scope>
    <source>
        <strain evidence="5 6">120613-1</strain>
    </source>
</reference>
<dbReference type="EMBL" id="ML120732">
    <property type="protein sequence ID" value="RPA88634.1"/>
    <property type="molecule type" value="Genomic_DNA"/>
</dbReference>
<sequence>NQVNNKGHTLLHMAVRRGREAVVKLLLERGETDLNARDLSGATPLELAAKGRHEGIVGLLKAAQTHHP</sequence>
<dbReference type="PANTHER" id="PTHR24166">
    <property type="entry name" value="ROLLING PEBBLES, ISOFORM B"/>
    <property type="match status" value="1"/>
</dbReference>
<feature type="non-terminal residue" evidence="5">
    <location>
        <position position="68"/>
    </location>
</feature>
<protein>
    <submittedName>
        <fullName evidence="5">Uncharacterized protein</fullName>
    </submittedName>
</protein>
<dbReference type="Gene3D" id="1.25.40.20">
    <property type="entry name" value="Ankyrin repeat-containing domain"/>
    <property type="match status" value="1"/>
</dbReference>